<organism evidence="2 3">
    <name type="scientific">Terrimonas rubra</name>
    <dbReference type="NCBI Taxonomy" id="1035890"/>
    <lineage>
        <taxon>Bacteria</taxon>
        <taxon>Pseudomonadati</taxon>
        <taxon>Bacteroidota</taxon>
        <taxon>Chitinophagia</taxon>
        <taxon>Chitinophagales</taxon>
        <taxon>Chitinophagaceae</taxon>
        <taxon>Terrimonas</taxon>
    </lineage>
</organism>
<feature type="transmembrane region" description="Helical" evidence="1">
    <location>
        <begin position="24"/>
        <end position="43"/>
    </location>
</feature>
<evidence type="ECO:0000256" key="1">
    <source>
        <dbReference type="SAM" id="Phobius"/>
    </source>
</evidence>
<reference evidence="3" key="1">
    <citation type="journal article" date="2019" name="Int. J. Syst. Evol. Microbiol.">
        <title>The Global Catalogue of Microorganisms (GCM) 10K type strain sequencing project: providing services to taxonomists for standard genome sequencing and annotation.</title>
        <authorList>
            <consortium name="The Broad Institute Genomics Platform"/>
            <consortium name="The Broad Institute Genome Sequencing Center for Infectious Disease"/>
            <person name="Wu L."/>
            <person name="Ma J."/>
        </authorList>
    </citation>
    <scope>NUCLEOTIDE SEQUENCE [LARGE SCALE GENOMIC DNA]</scope>
    <source>
        <strain evidence="3">KCTC 23299</strain>
    </source>
</reference>
<sequence length="49" mass="5917">MKNKRLSFYHEEAKIYKHLYRPTFNPFGVVRYVTGFLLSGLFVKNYSKK</sequence>
<evidence type="ECO:0000313" key="3">
    <source>
        <dbReference type="Proteomes" id="UP001597511"/>
    </source>
</evidence>
<keyword evidence="1" id="KW-0472">Membrane</keyword>
<comment type="caution">
    <text evidence="2">The sequence shown here is derived from an EMBL/GenBank/DDBJ whole genome shotgun (WGS) entry which is preliminary data.</text>
</comment>
<keyword evidence="3" id="KW-1185">Reference proteome</keyword>
<name>A0ABW6A381_9BACT</name>
<proteinExistence type="predicted"/>
<evidence type="ECO:0000313" key="2">
    <source>
        <dbReference type="EMBL" id="MFD2919784.1"/>
    </source>
</evidence>
<dbReference type="Proteomes" id="UP001597511">
    <property type="component" value="Unassembled WGS sequence"/>
</dbReference>
<gene>
    <name evidence="2" type="ORF">ACFS6H_08710</name>
</gene>
<keyword evidence="1" id="KW-1133">Transmembrane helix</keyword>
<protein>
    <submittedName>
        <fullName evidence="2">Uncharacterized protein</fullName>
    </submittedName>
</protein>
<keyword evidence="1" id="KW-0812">Transmembrane</keyword>
<accession>A0ABW6A381</accession>
<dbReference type="RefSeq" id="WP_386097357.1">
    <property type="nucleotide sequence ID" value="NZ_JBHUOZ010000002.1"/>
</dbReference>
<dbReference type="EMBL" id="JBHUOZ010000002">
    <property type="protein sequence ID" value="MFD2919784.1"/>
    <property type="molecule type" value="Genomic_DNA"/>
</dbReference>